<name>A0ACC0WAM1_9STRA</name>
<organism evidence="1 2">
    <name type="scientific">Peronosclerospora sorghi</name>
    <dbReference type="NCBI Taxonomy" id="230839"/>
    <lineage>
        <taxon>Eukaryota</taxon>
        <taxon>Sar</taxon>
        <taxon>Stramenopiles</taxon>
        <taxon>Oomycota</taxon>
        <taxon>Peronosporomycetes</taxon>
        <taxon>Peronosporales</taxon>
        <taxon>Peronosporaceae</taxon>
        <taxon>Peronosclerospora</taxon>
    </lineage>
</organism>
<evidence type="ECO:0000313" key="2">
    <source>
        <dbReference type="Proteomes" id="UP001163321"/>
    </source>
</evidence>
<accession>A0ACC0WAM1</accession>
<dbReference type="EMBL" id="CM047582">
    <property type="protein sequence ID" value="KAI9915148.1"/>
    <property type="molecule type" value="Genomic_DNA"/>
</dbReference>
<gene>
    <name evidence="1" type="ORF">PsorP6_007189</name>
</gene>
<sequence length="571" mass="64529">MLPQKTKRLRCVVLEDGTAIGCYQRNLHETHIVVLDASGHTYSYIQPKGTHTRHLTPTAMSSHRSMILDTLNLRNQFTAKPPYIHLRLLDAKNVKYQRRIRVPRARWPTNGGNVKVSRLYNSEEKCFEMHSIEGAAKVQLHMSGMLVEFYYLVEVKVSDEDGEKEELSHAHYATMHQSFMVAQIPDCFEFPVKFLLAVKAAWERNQDTKIEFALFKKEDDSSAHVSVLPENGAFTARPALAIVASSSGGVQMSGNEKNGLAMAEVLRVASLPSKTLYRNISVEVIGDDATLFVSRRPTNSLPNVVLRFDSCNSLLMECDGFFTLYDETGRLQHRFTRETVPPSSDTDSKRAISTASFCQHIDYVLQAFRYNIQALDQVVSPLSSPQPDDLQVVDEAETDRGRFRAFRCGRIRVVFTDRTILQVERDGDCCSFFFPDGSTCQTTLMSAPLRQRSYIYEALQFGDWAFSSQRQRMDRHVKRQKVQAIVARELQRIKVCCKMNTGLGALRYGKDVIQPKDEVQNVDDEKDPSLAVAVQELQAATLHHISSVDDALHGASFFSANNRSKRANNTN</sequence>
<evidence type="ECO:0000313" key="1">
    <source>
        <dbReference type="EMBL" id="KAI9915148.1"/>
    </source>
</evidence>
<proteinExistence type="predicted"/>
<comment type="caution">
    <text evidence="1">The sequence shown here is derived from an EMBL/GenBank/DDBJ whole genome shotgun (WGS) entry which is preliminary data.</text>
</comment>
<dbReference type="Proteomes" id="UP001163321">
    <property type="component" value="Chromosome 3"/>
</dbReference>
<keyword evidence="2" id="KW-1185">Reference proteome</keyword>
<protein>
    <submittedName>
        <fullName evidence="1">Uncharacterized protein</fullName>
    </submittedName>
</protein>
<reference evidence="1 2" key="1">
    <citation type="journal article" date="2022" name="bioRxiv">
        <title>The genome of the oomycete Peronosclerospora sorghi, a cosmopolitan pathogen of maize and sorghum, is inflated with dispersed pseudogenes.</title>
        <authorList>
            <person name="Fletcher K."/>
            <person name="Martin F."/>
            <person name="Isakeit T."/>
            <person name="Cavanaugh K."/>
            <person name="Magill C."/>
            <person name="Michelmore R."/>
        </authorList>
    </citation>
    <scope>NUCLEOTIDE SEQUENCE [LARGE SCALE GENOMIC DNA]</scope>
    <source>
        <strain evidence="1">P6</strain>
    </source>
</reference>